<name>A0A221KEU1_VITFI</name>
<gene>
    <name evidence="1" type="ORF">VITFI_CDS1753</name>
</gene>
<protein>
    <submittedName>
        <fullName evidence="1">Uncharacterized protein</fullName>
    </submittedName>
</protein>
<organism evidence="1 2">
    <name type="scientific">Vitreoscilla filiformis</name>
    <dbReference type="NCBI Taxonomy" id="63"/>
    <lineage>
        <taxon>Bacteria</taxon>
        <taxon>Pseudomonadati</taxon>
        <taxon>Pseudomonadota</taxon>
        <taxon>Betaproteobacteria</taxon>
        <taxon>Neisseriales</taxon>
        <taxon>Neisseriaceae</taxon>
        <taxon>Vitreoscilla</taxon>
    </lineage>
</organism>
<dbReference type="EMBL" id="CP022423">
    <property type="protein sequence ID" value="ASM77531.1"/>
    <property type="molecule type" value="Genomic_DNA"/>
</dbReference>
<dbReference type="KEGG" id="vff:VITFI_CDS1753"/>
<sequence length="304" mass="33962">MVRSSSENDSSVEEIQSLSDLFDGLFKTVNIVVYLRRQDRLAVSLYSTALRVGWTHSNVLPKAGAARSHYYNFQQLLERWSSVFGEDHVTVRLFERAQFASGSLYADFLQACGWPELVGQLEESPAHNEALSTVGALALLAINQAVARFVGEEERVVGRRVRLEMADRLTQRYPSGKPTITKAQAQSFLAAFTASNAEVERRWFGGQPVFGTDFSDYPDELETVSLPWDVLTTVSETVVRYILEVQAKKQETIQPALLRIAQQQASADSTLRQVARVLDTVEPRLATRLSRIAVQIKGRPGIDN</sequence>
<evidence type="ECO:0000313" key="2">
    <source>
        <dbReference type="Proteomes" id="UP000199729"/>
    </source>
</evidence>
<reference evidence="1 2" key="1">
    <citation type="submission" date="2017-07" db="EMBL/GenBank/DDBJ databases">
        <title>Complete Genome Sequence of the cosmetic ferment Vitreoscilla filiformis (ATCC15551).</title>
        <authorList>
            <person name="Contreras S."/>
            <person name="Sagory-Zalkind P."/>
            <person name="Blanquart H."/>
            <person name="Iltis A."/>
            <person name="Morand S.C."/>
        </authorList>
    </citation>
    <scope>NUCLEOTIDE SEQUENCE [LARGE SCALE GENOMIC DNA]</scope>
    <source>
        <strain evidence="1 2">ATCC 15551</strain>
    </source>
</reference>
<evidence type="ECO:0000313" key="1">
    <source>
        <dbReference type="EMBL" id="ASM77531.1"/>
    </source>
</evidence>
<dbReference type="Proteomes" id="UP000199729">
    <property type="component" value="Chromosome"/>
</dbReference>
<keyword evidence="2" id="KW-1185">Reference proteome</keyword>
<proteinExistence type="predicted"/>
<dbReference type="AlphaFoldDB" id="A0A221KEU1"/>
<accession>A0A221KEU1</accession>